<keyword evidence="1 3" id="KW-0732">Signal</keyword>
<name>A0A511ZEG3_9BACI</name>
<dbReference type="GO" id="GO:0043190">
    <property type="term" value="C:ATP-binding cassette (ABC) transporter complex"/>
    <property type="evidence" value="ECO:0007669"/>
    <property type="project" value="InterPro"/>
</dbReference>
<feature type="region of interest" description="Disordered" evidence="2">
    <location>
        <begin position="27"/>
        <end position="48"/>
    </location>
</feature>
<dbReference type="PIRSF" id="PIRSF002741">
    <property type="entry name" value="MppA"/>
    <property type="match status" value="1"/>
</dbReference>
<evidence type="ECO:0000256" key="1">
    <source>
        <dbReference type="ARBA" id="ARBA00022729"/>
    </source>
</evidence>
<evidence type="ECO:0000259" key="4">
    <source>
        <dbReference type="Pfam" id="PF00496"/>
    </source>
</evidence>
<dbReference type="PANTHER" id="PTHR30290:SF38">
    <property type="entry name" value="D,D-DIPEPTIDE-BINDING PERIPLASMIC PROTEIN DDPA-RELATED"/>
    <property type="match status" value="1"/>
</dbReference>
<dbReference type="EMBL" id="BJYM01000002">
    <property type="protein sequence ID" value="GEN85838.1"/>
    <property type="molecule type" value="Genomic_DNA"/>
</dbReference>
<gene>
    <name evidence="5" type="ORF">OSO01_05770</name>
</gene>
<feature type="domain" description="Solute-binding protein family 5" evidence="4">
    <location>
        <begin position="87"/>
        <end position="446"/>
    </location>
</feature>
<reference evidence="5 6" key="1">
    <citation type="submission" date="2019-07" db="EMBL/GenBank/DDBJ databases">
        <title>Whole genome shotgun sequence of Oceanobacillus sojae NBRC 105379.</title>
        <authorList>
            <person name="Hosoyama A."/>
            <person name="Uohara A."/>
            <person name="Ohji S."/>
            <person name="Ichikawa N."/>
        </authorList>
    </citation>
    <scope>NUCLEOTIDE SEQUENCE [LARGE SCALE GENOMIC DNA]</scope>
    <source>
        <strain evidence="5 6">NBRC 105379</strain>
    </source>
</reference>
<sequence>MKKRFTLLLILIFTIFILAACGNQEQSAGGAGDSNEPAGDPVEGGTLTIAYPSEPDTLDWMSTGATPTRDIAWHIFEPLLALDNDYQVQPMIAEDFTVSDDETLYTITLRDDVKFHDGSDVTVDDVIASLDRWRTVSSVGKESDRFIESVTAVDDKTIEIQLTEVYNAFLSDMAAPKNALMIIPEEIAEEAGEQPLTPEQLIGTGPYQFDNWSRGSEIVLTKFEDYAARDETDLGGLTGEKVAYFDKLDFQIVKDPQVAINGIKTDLYDYALSIPNDLYDVVETDPSIDPVSYINGYSTITPDKSEPPFDDIKVREALNLALDKEAIAEATYGNSDFYSFDGALFDPEQTKLYSEEGTENYLNFDPEQAKELLAESDYNGESLKIMHSNDSETYKRISQIMKQQLEEVGFTIEIVPLEWATYLEQWSDPANWDIVVVGWSTRFSPNELGMLVNDINSSGWYDSERWRGLIDDWAVASDDEARLDILSEMNETVWEELPFIKVANETRLDIKGEQVQLEETWVGPRFWGAWKNQ</sequence>
<accession>A0A511ZEG3</accession>
<dbReference type="Proteomes" id="UP000321558">
    <property type="component" value="Unassembled WGS sequence"/>
</dbReference>
<evidence type="ECO:0000256" key="2">
    <source>
        <dbReference type="SAM" id="MobiDB-lite"/>
    </source>
</evidence>
<dbReference type="InterPro" id="IPR030678">
    <property type="entry name" value="Peptide/Ni-bd"/>
</dbReference>
<dbReference type="GO" id="GO:0015833">
    <property type="term" value="P:peptide transport"/>
    <property type="evidence" value="ECO:0007669"/>
    <property type="project" value="TreeGrafter"/>
</dbReference>
<dbReference type="InterPro" id="IPR000914">
    <property type="entry name" value="SBP_5_dom"/>
</dbReference>
<evidence type="ECO:0000256" key="3">
    <source>
        <dbReference type="SAM" id="SignalP"/>
    </source>
</evidence>
<dbReference type="SUPFAM" id="SSF53850">
    <property type="entry name" value="Periplasmic binding protein-like II"/>
    <property type="match status" value="1"/>
</dbReference>
<dbReference type="Gene3D" id="3.40.190.10">
    <property type="entry name" value="Periplasmic binding protein-like II"/>
    <property type="match status" value="1"/>
</dbReference>
<feature type="chain" id="PRO_5038960947" evidence="3">
    <location>
        <begin position="20"/>
        <end position="533"/>
    </location>
</feature>
<dbReference type="GO" id="GO:0042597">
    <property type="term" value="C:periplasmic space"/>
    <property type="evidence" value="ECO:0007669"/>
    <property type="project" value="UniProtKB-ARBA"/>
</dbReference>
<dbReference type="OrthoDB" id="9796817at2"/>
<dbReference type="RefSeq" id="WP_147208454.1">
    <property type="nucleotide sequence ID" value="NZ_BJYM01000002.1"/>
</dbReference>
<dbReference type="AlphaFoldDB" id="A0A511ZEG3"/>
<dbReference type="PROSITE" id="PS51257">
    <property type="entry name" value="PROKAR_LIPOPROTEIN"/>
    <property type="match status" value="1"/>
</dbReference>
<feature type="signal peptide" evidence="3">
    <location>
        <begin position="1"/>
        <end position="19"/>
    </location>
</feature>
<evidence type="ECO:0000313" key="5">
    <source>
        <dbReference type="EMBL" id="GEN85838.1"/>
    </source>
</evidence>
<dbReference type="STRING" id="582851.GCA_900162665_02785"/>
<proteinExistence type="predicted"/>
<dbReference type="Gene3D" id="3.10.105.10">
    <property type="entry name" value="Dipeptide-binding Protein, Domain 3"/>
    <property type="match status" value="1"/>
</dbReference>
<evidence type="ECO:0000313" key="6">
    <source>
        <dbReference type="Proteomes" id="UP000321558"/>
    </source>
</evidence>
<keyword evidence="6" id="KW-1185">Reference proteome</keyword>
<organism evidence="5 6">
    <name type="scientific">Oceanobacillus sojae</name>
    <dbReference type="NCBI Taxonomy" id="582851"/>
    <lineage>
        <taxon>Bacteria</taxon>
        <taxon>Bacillati</taxon>
        <taxon>Bacillota</taxon>
        <taxon>Bacilli</taxon>
        <taxon>Bacillales</taxon>
        <taxon>Bacillaceae</taxon>
        <taxon>Oceanobacillus</taxon>
    </lineage>
</organism>
<dbReference type="InterPro" id="IPR039424">
    <property type="entry name" value="SBP_5"/>
</dbReference>
<comment type="caution">
    <text evidence="5">The sequence shown here is derived from an EMBL/GenBank/DDBJ whole genome shotgun (WGS) entry which is preliminary data.</text>
</comment>
<protein>
    <submittedName>
        <fullName evidence="5">Peptide ABC transporter substrate-binding protein</fullName>
    </submittedName>
</protein>
<dbReference type="PANTHER" id="PTHR30290">
    <property type="entry name" value="PERIPLASMIC BINDING COMPONENT OF ABC TRANSPORTER"/>
    <property type="match status" value="1"/>
</dbReference>
<dbReference type="GO" id="GO:1904680">
    <property type="term" value="F:peptide transmembrane transporter activity"/>
    <property type="evidence" value="ECO:0007669"/>
    <property type="project" value="TreeGrafter"/>
</dbReference>
<dbReference type="Pfam" id="PF00496">
    <property type="entry name" value="SBP_bac_5"/>
    <property type="match status" value="1"/>
</dbReference>